<reference evidence="3" key="1">
    <citation type="journal article" date="2013" name="Nature">
        <title>Pan genome of the phytoplankton Emiliania underpins its global distribution.</title>
        <authorList>
            <person name="Read B.A."/>
            <person name="Kegel J."/>
            <person name="Klute M.J."/>
            <person name="Kuo A."/>
            <person name="Lefebvre S.C."/>
            <person name="Maumus F."/>
            <person name="Mayer C."/>
            <person name="Miller J."/>
            <person name="Monier A."/>
            <person name="Salamov A."/>
            <person name="Young J."/>
            <person name="Aguilar M."/>
            <person name="Claverie J.M."/>
            <person name="Frickenhaus S."/>
            <person name="Gonzalez K."/>
            <person name="Herman E.K."/>
            <person name="Lin Y.C."/>
            <person name="Napier J."/>
            <person name="Ogata H."/>
            <person name="Sarno A.F."/>
            <person name="Shmutz J."/>
            <person name="Schroeder D."/>
            <person name="de Vargas C."/>
            <person name="Verret F."/>
            <person name="von Dassow P."/>
            <person name="Valentin K."/>
            <person name="Van de Peer Y."/>
            <person name="Wheeler G."/>
            <person name="Dacks J.B."/>
            <person name="Delwiche C.F."/>
            <person name="Dyhrman S.T."/>
            <person name="Glockner G."/>
            <person name="John U."/>
            <person name="Richards T."/>
            <person name="Worden A.Z."/>
            <person name="Zhang X."/>
            <person name="Grigoriev I.V."/>
            <person name="Allen A.E."/>
            <person name="Bidle K."/>
            <person name="Borodovsky M."/>
            <person name="Bowler C."/>
            <person name="Brownlee C."/>
            <person name="Cock J.M."/>
            <person name="Elias M."/>
            <person name="Gladyshev V.N."/>
            <person name="Groth M."/>
            <person name="Guda C."/>
            <person name="Hadaegh A."/>
            <person name="Iglesias-Rodriguez M.D."/>
            <person name="Jenkins J."/>
            <person name="Jones B.M."/>
            <person name="Lawson T."/>
            <person name="Leese F."/>
            <person name="Lindquist E."/>
            <person name="Lobanov A."/>
            <person name="Lomsadze A."/>
            <person name="Malik S.B."/>
            <person name="Marsh M.E."/>
            <person name="Mackinder L."/>
            <person name="Mock T."/>
            <person name="Mueller-Roeber B."/>
            <person name="Pagarete A."/>
            <person name="Parker M."/>
            <person name="Probert I."/>
            <person name="Quesneville H."/>
            <person name="Raines C."/>
            <person name="Rensing S.A."/>
            <person name="Riano-Pachon D.M."/>
            <person name="Richier S."/>
            <person name="Rokitta S."/>
            <person name="Shiraiwa Y."/>
            <person name="Soanes D.M."/>
            <person name="van der Giezen M."/>
            <person name="Wahlund T.M."/>
            <person name="Williams B."/>
            <person name="Wilson W."/>
            <person name="Wolfe G."/>
            <person name="Wurch L.L."/>
        </authorList>
    </citation>
    <scope>NUCLEOTIDE SEQUENCE</scope>
</reference>
<proteinExistence type="predicted"/>
<keyword evidence="1" id="KW-0812">Transmembrane</keyword>
<name>A0A0D3IAS2_EMIH1</name>
<keyword evidence="1" id="KW-1133">Transmembrane helix</keyword>
<keyword evidence="3" id="KW-1185">Reference proteome</keyword>
<sequence length="131" mass="13742">MLFGSLVIAAAGWMLMVPLSDIVAGAPVMDIPQFLVAFTLVTIAFPFGRGGGWMGLMFALGSVARIVGPFWAVHGYEMGPPIESLAHGESAIIVPPISTAPAASRPTRVALSKRSSVEEMAKALEEEMALS</sequence>
<evidence type="ECO:0000256" key="1">
    <source>
        <dbReference type="SAM" id="Phobius"/>
    </source>
</evidence>
<keyword evidence="1" id="KW-0472">Membrane</keyword>
<dbReference type="HOGENOM" id="CLU_1931505_0_0_1"/>
<accession>A0A0D3IAS2</accession>
<dbReference type="PaxDb" id="2903-EOD08357"/>
<protein>
    <submittedName>
        <fullName evidence="2">Uncharacterized protein</fullName>
    </submittedName>
</protein>
<dbReference type="RefSeq" id="XP_005760786.1">
    <property type="nucleotide sequence ID" value="XM_005760729.1"/>
</dbReference>
<evidence type="ECO:0000313" key="2">
    <source>
        <dbReference type="EnsemblProtists" id="EOD08357"/>
    </source>
</evidence>
<reference evidence="2" key="2">
    <citation type="submission" date="2024-10" db="UniProtKB">
        <authorList>
            <consortium name="EnsemblProtists"/>
        </authorList>
    </citation>
    <scope>IDENTIFICATION</scope>
</reference>
<dbReference type="GeneID" id="17254506"/>
<evidence type="ECO:0000313" key="3">
    <source>
        <dbReference type="Proteomes" id="UP000013827"/>
    </source>
</evidence>
<dbReference type="KEGG" id="ehx:EMIHUDRAFT_217487"/>
<organism evidence="2 3">
    <name type="scientific">Emiliania huxleyi (strain CCMP1516)</name>
    <dbReference type="NCBI Taxonomy" id="280463"/>
    <lineage>
        <taxon>Eukaryota</taxon>
        <taxon>Haptista</taxon>
        <taxon>Haptophyta</taxon>
        <taxon>Prymnesiophyceae</taxon>
        <taxon>Isochrysidales</taxon>
        <taxon>Noelaerhabdaceae</taxon>
        <taxon>Emiliania</taxon>
    </lineage>
</organism>
<dbReference type="AlphaFoldDB" id="A0A0D3IAS2"/>
<dbReference type="Proteomes" id="UP000013827">
    <property type="component" value="Unassembled WGS sequence"/>
</dbReference>
<dbReference type="EnsemblProtists" id="EOD08357">
    <property type="protein sequence ID" value="EOD08357"/>
    <property type="gene ID" value="EMIHUDRAFT_217487"/>
</dbReference>
<feature type="transmembrane region" description="Helical" evidence="1">
    <location>
        <begin position="35"/>
        <end position="60"/>
    </location>
</feature>